<accession>K2FDS2</accession>
<dbReference type="GO" id="GO:0006260">
    <property type="term" value="P:DNA replication"/>
    <property type="evidence" value="ECO:0007669"/>
    <property type="project" value="InterPro"/>
</dbReference>
<organism evidence="4">
    <name type="scientific">uncultured bacterium</name>
    <name type="common">gcode 4</name>
    <dbReference type="NCBI Taxonomy" id="1234023"/>
    <lineage>
        <taxon>Bacteria</taxon>
        <taxon>environmental samples</taxon>
    </lineage>
</organism>
<keyword evidence="1 2" id="KW-0238">DNA-binding</keyword>
<dbReference type="Gene3D" id="2.40.50.140">
    <property type="entry name" value="Nucleic acid-binding proteins"/>
    <property type="match status" value="1"/>
</dbReference>
<evidence type="ECO:0000256" key="1">
    <source>
        <dbReference type="ARBA" id="ARBA00023125"/>
    </source>
</evidence>
<dbReference type="EMBL" id="AMFJ01000197">
    <property type="protein sequence ID" value="EKE29266.1"/>
    <property type="molecule type" value="Genomic_DNA"/>
</dbReference>
<proteinExistence type="predicted"/>
<sequence>MVTLNKVQLIGNVVKDPEVKEVSNWQQVANLQVATSKQWKDADRTKKENSEFHSIVYEN</sequence>
<dbReference type="Pfam" id="PF00436">
    <property type="entry name" value="SSB"/>
    <property type="match status" value="1"/>
</dbReference>
<evidence type="ECO:0000256" key="3">
    <source>
        <dbReference type="RuleBase" id="RU000524"/>
    </source>
</evidence>
<dbReference type="InterPro" id="IPR012340">
    <property type="entry name" value="NA-bd_OB-fold"/>
</dbReference>
<dbReference type="NCBIfam" id="TIGR00621">
    <property type="entry name" value="ssb"/>
    <property type="match status" value="1"/>
</dbReference>
<dbReference type="PROSITE" id="PS50935">
    <property type="entry name" value="SSB"/>
    <property type="match status" value="1"/>
</dbReference>
<evidence type="ECO:0000256" key="2">
    <source>
        <dbReference type="PROSITE-ProRule" id="PRU00252"/>
    </source>
</evidence>
<dbReference type="AlphaFoldDB" id="K2FDS2"/>
<dbReference type="SUPFAM" id="SSF50249">
    <property type="entry name" value="Nucleic acid-binding proteins"/>
    <property type="match status" value="1"/>
</dbReference>
<dbReference type="GO" id="GO:0003697">
    <property type="term" value="F:single-stranded DNA binding"/>
    <property type="evidence" value="ECO:0007669"/>
    <property type="project" value="InterPro"/>
</dbReference>
<reference evidence="4" key="1">
    <citation type="journal article" date="2012" name="Science">
        <title>Fermentation, hydrogen, and sulfur metabolism in multiple uncultivated bacterial phyla.</title>
        <authorList>
            <person name="Wrighton K.C."/>
            <person name="Thomas B.C."/>
            <person name="Sharon I."/>
            <person name="Miller C.S."/>
            <person name="Castelle C.J."/>
            <person name="VerBerkmoes N.C."/>
            <person name="Wilkins M.J."/>
            <person name="Hettich R.L."/>
            <person name="Lipton M.S."/>
            <person name="Williams K.H."/>
            <person name="Long P.E."/>
            <person name="Banfield J.F."/>
        </authorList>
    </citation>
    <scope>NUCLEOTIDE SEQUENCE [LARGE SCALE GENOMIC DNA]</scope>
</reference>
<gene>
    <name evidence="4" type="ORF">ACD_2C00197G0007</name>
</gene>
<dbReference type="InterPro" id="IPR011344">
    <property type="entry name" value="ssDNA-bd"/>
</dbReference>
<name>K2FDS2_9BACT</name>
<comment type="caution">
    <text evidence="4">The sequence shown here is derived from an EMBL/GenBank/DDBJ whole genome shotgun (WGS) entry which is preliminary data.</text>
</comment>
<evidence type="ECO:0000313" key="4">
    <source>
        <dbReference type="EMBL" id="EKE29266.1"/>
    </source>
</evidence>
<dbReference type="InterPro" id="IPR000424">
    <property type="entry name" value="Primosome_PriB/ssb"/>
</dbReference>
<protein>
    <recommendedName>
        <fullName evidence="3">Single-stranded DNA-binding protein</fullName>
    </recommendedName>
</protein>